<organism evidence="2 3">
    <name type="scientific">Slackia heliotrinireducens (strain ATCC 29202 / DSM 20476 / NCTC 11029 / RHS 1)</name>
    <name type="common">Peptococcus heliotrinreducens</name>
    <dbReference type="NCBI Taxonomy" id="471855"/>
    <lineage>
        <taxon>Bacteria</taxon>
        <taxon>Bacillati</taxon>
        <taxon>Actinomycetota</taxon>
        <taxon>Coriobacteriia</taxon>
        <taxon>Eggerthellales</taxon>
        <taxon>Eggerthellaceae</taxon>
        <taxon>Slackia</taxon>
    </lineage>
</organism>
<evidence type="ECO:0000256" key="1">
    <source>
        <dbReference type="SAM" id="MobiDB-lite"/>
    </source>
</evidence>
<name>C7N6R9_SLAHD</name>
<dbReference type="HOGENOM" id="CLU_1110813_0_0_11"/>
<dbReference type="KEGG" id="shi:Shel_15850"/>
<dbReference type="EMBL" id="CP001684">
    <property type="protein sequence ID" value="ACV22604.1"/>
    <property type="molecule type" value="Genomic_DNA"/>
</dbReference>
<reference evidence="2 3" key="1">
    <citation type="journal article" date="2009" name="Stand. Genomic Sci.">
        <title>Complete genome sequence of Slackia heliotrinireducens type strain (RHS 1).</title>
        <authorList>
            <person name="Pukall R."/>
            <person name="Lapidus A."/>
            <person name="Nolan M."/>
            <person name="Copeland A."/>
            <person name="Glavina Del Rio T."/>
            <person name="Lucas S."/>
            <person name="Chen F."/>
            <person name="Tice H."/>
            <person name="Cheng J.F."/>
            <person name="Chertkov O."/>
            <person name="Bruce D."/>
            <person name="Goodwin L."/>
            <person name="Kuske C."/>
            <person name="Brettin T."/>
            <person name="Detter J.C."/>
            <person name="Han C."/>
            <person name="Pitluck S."/>
            <person name="Pati A."/>
            <person name="Mavrommatis K."/>
            <person name="Ivanova N."/>
            <person name="Ovchinnikova G."/>
            <person name="Chen A."/>
            <person name="Palaniappan K."/>
            <person name="Schneider S."/>
            <person name="Rohde M."/>
            <person name="Chain P."/>
            <person name="D'haeseleer P."/>
            <person name="Goker M."/>
            <person name="Bristow J."/>
            <person name="Eisen J.A."/>
            <person name="Markowitz V."/>
            <person name="Kyrpides N.C."/>
            <person name="Klenk H.P."/>
            <person name="Hugenholtz P."/>
        </authorList>
    </citation>
    <scope>NUCLEOTIDE SEQUENCE [LARGE SCALE GENOMIC DNA]</scope>
    <source>
        <strain evidence="3">ATCC 29202 / DSM 20476 / NCTC 11029 / RHS 1</strain>
    </source>
</reference>
<evidence type="ECO:0000313" key="2">
    <source>
        <dbReference type="EMBL" id="ACV22604.1"/>
    </source>
</evidence>
<dbReference type="RefSeq" id="WP_012798706.1">
    <property type="nucleotide sequence ID" value="NC_013165.1"/>
</dbReference>
<dbReference type="STRING" id="471855.Shel_15850"/>
<dbReference type="Proteomes" id="UP000002026">
    <property type="component" value="Chromosome"/>
</dbReference>
<keyword evidence="3" id="KW-1185">Reference proteome</keyword>
<accession>C7N6R9</accession>
<protein>
    <submittedName>
        <fullName evidence="2">Uncharacterized protein</fullName>
    </submittedName>
</protein>
<gene>
    <name evidence="2" type="ordered locus">Shel_15850</name>
</gene>
<feature type="region of interest" description="Disordered" evidence="1">
    <location>
        <begin position="155"/>
        <end position="181"/>
    </location>
</feature>
<sequence>MGTRQEAAAVERYIRVQAAWLRSPVWQSLSKRQADVFLAMMMFARIDKATPKGHVRTSLAAVGKEVGMTRQQVHDNIKALVRKGALVVVDGGGHGRRAEYRIASPVSIELEAVNAQGADSRGEDVNPQALTGGGDVNPQALTGVGADGPGPLTAGGAPVSTQGVDNVPTPNKGGVRQATPPLVGDVQKGGGDAPRCPCCGAPLLPVSKVVDSPKDPTKLACKACRRTFPSPMTGWVSFGGQDRALGKDRW</sequence>
<proteinExistence type="predicted"/>
<dbReference type="AlphaFoldDB" id="C7N6R9"/>
<evidence type="ECO:0000313" key="3">
    <source>
        <dbReference type="Proteomes" id="UP000002026"/>
    </source>
</evidence>